<dbReference type="EMBL" id="QGKY02001925">
    <property type="protein sequence ID" value="KAF2545298.1"/>
    <property type="molecule type" value="Genomic_DNA"/>
</dbReference>
<name>A0A8S9GLX4_BRACR</name>
<sequence length="114" mass="13306">MLATPGRYLAYDDLDFFLPIRVERWRIYDVVDILENIGVLSRKMEESSLLERFCSDSSLFASTQGRTFEKGFWYLEYLQHVFESRGFQFSDSDHAVGDSVESCKDESKPQKCPK</sequence>
<protein>
    <submittedName>
        <fullName evidence="1">Uncharacterized protein</fullName>
    </submittedName>
</protein>
<gene>
    <name evidence="1" type="ORF">F2Q70_00022969</name>
</gene>
<comment type="caution">
    <text evidence="1">The sequence shown here is derived from an EMBL/GenBank/DDBJ whole genome shotgun (WGS) entry which is preliminary data.</text>
</comment>
<proteinExistence type="predicted"/>
<reference evidence="1" key="1">
    <citation type="submission" date="2019-12" db="EMBL/GenBank/DDBJ databases">
        <title>Genome sequencing and annotation of Brassica cretica.</title>
        <authorList>
            <person name="Studholme D.J."/>
            <person name="Sarris P.F."/>
        </authorList>
    </citation>
    <scope>NUCLEOTIDE SEQUENCE</scope>
    <source>
        <strain evidence="1">PFS-102/07</strain>
        <tissue evidence="1">Leaf</tissue>
    </source>
</reference>
<evidence type="ECO:0000313" key="1">
    <source>
        <dbReference type="EMBL" id="KAF2545298.1"/>
    </source>
</evidence>
<dbReference type="AlphaFoldDB" id="A0A8S9GLX4"/>
<organism evidence="1">
    <name type="scientific">Brassica cretica</name>
    <name type="common">Mustard</name>
    <dbReference type="NCBI Taxonomy" id="69181"/>
    <lineage>
        <taxon>Eukaryota</taxon>
        <taxon>Viridiplantae</taxon>
        <taxon>Streptophyta</taxon>
        <taxon>Embryophyta</taxon>
        <taxon>Tracheophyta</taxon>
        <taxon>Spermatophyta</taxon>
        <taxon>Magnoliopsida</taxon>
        <taxon>eudicotyledons</taxon>
        <taxon>Gunneridae</taxon>
        <taxon>Pentapetalae</taxon>
        <taxon>rosids</taxon>
        <taxon>malvids</taxon>
        <taxon>Brassicales</taxon>
        <taxon>Brassicaceae</taxon>
        <taxon>Brassiceae</taxon>
        <taxon>Brassica</taxon>
    </lineage>
</organism>
<accession>A0A8S9GLX4</accession>